<reference evidence="1" key="1">
    <citation type="submission" date="2022-11" db="EMBL/GenBank/DDBJ databases">
        <authorList>
            <person name="Somphong A."/>
            <person name="Phongsopitanun W."/>
        </authorList>
    </citation>
    <scope>NUCLEOTIDE SEQUENCE</scope>
    <source>
        <strain evidence="1">Pm04-4</strain>
    </source>
</reference>
<dbReference type="RefSeq" id="WP_267565958.1">
    <property type="nucleotide sequence ID" value="NZ_JAPNTZ010000009.1"/>
</dbReference>
<organism evidence="1 2">
    <name type="scientific">Paractinoplanes pyxinae</name>
    <dbReference type="NCBI Taxonomy" id="2997416"/>
    <lineage>
        <taxon>Bacteria</taxon>
        <taxon>Bacillati</taxon>
        <taxon>Actinomycetota</taxon>
        <taxon>Actinomycetes</taxon>
        <taxon>Micromonosporales</taxon>
        <taxon>Micromonosporaceae</taxon>
        <taxon>Paractinoplanes</taxon>
    </lineage>
</organism>
<evidence type="ECO:0008006" key="3">
    <source>
        <dbReference type="Google" id="ProtNLM"/>
    </source>
</evidence>
<dbReference type="Proteomes" id="UP001151002">
    <property type="component" value="Unassembled WGS sequence"/>
</dbReference>
<accession>A0ABT4B4Z6</accession>
<comment type="caution">
    <text evidence="1">The sequence shown here is derived from an EMBL/GenBank/DDBJ whole genome shotgun (WGS) entry which is preliminary data.</text>
</comment>
<sequence length="263" mass="28555">MTTSSGRRPVAPVTACPTAAQHSAKQTGNDLLATTLNYLAGSLQDNIILSAQSLTKLPEALSTSQSVDMDYGYAQGAFASDGGVARVALENRTGRKISIYDVRPANIVSECLPLAALIEYYSEGGDPAQMVFDMDAAAPIAKAMDDSGKILGKYFLEYPSIDLDPHEKKTFLWSFLTDKGAYTFDMLISYEVGGRKAQTILRNGIVPFRVATSLCPPPDARLGMTPDEVQHMSSLRYENVRQRDGLKIIEKTPADFAAECATW</sequence>
<name>A0ABT4B4Z6_9ACTN</name>
<evidence type="ECO:0000313" key="2">
    <source>
        <dbReference type="Proteomes" id="UP001151002"/>
    </source>
</evidence>
<protein>
    <recommendedName>
        <fullName evidence="3">DUF1571 domain-containing protein</fullName>
    </recommendedName>
</protein>
<proteinExistence type="predicted"/>
<gene>
    <name evidence="1" type="ORF">OWR29_26510</name>
</gene>
<evidence type="ECO:0000313" key="1">
    <source>
        <dbReference type="EMBL" id="MCY1141566.1"/>
    </source>
</evidence>
<keyword evidence="2" id="KW-1185">Reference proteome</keyword>
<dbReference type="EMBL" id="JAPNTZ010000009">
    <property type="protein sequence ID" value="MCY1141566.1"/>
    <property type="molecule type" value="Genomic_DNA"/>
</dbReference>